<evidence type="ECO:0000256" key="1">
    <source>
        <dbReference type="SAM" id="MobiDB-lite"/>
    </source>
</evidence>
<feature type="compositionally biased region" description="Acidic residues" evidence="1">
    <location>
        <begin position="65"/>
        <end position="94"/>
    </location>
</feature>
<dbReference type="EMBL" id="JH168668">
    <property type="protein sequence ID" value="EHB04980.1"/>
    <property type="molecule type" value="Genomic_DNA"/>
</dbReference>
<organism evidence="2 3">
    <name type="scientific">Heterocephalus glaber</name>
    <name type="common">Naked mole rat</name>
    <dbReference type="NCBI Taxonomy" id="10181"/>
    <lineage>
        <taxon>Eukaryota</taxon>
        <taxon>Metazoa</taxon>
        <taxon>Chordata</taxon>
        <taxon>Craniata</taxon>
        <taxon>Vertebrata</taxon>
        <taxon>Euteleostomi</taxon>
        <taxon>Mammalia</taxon>
        <taxon>Eutheria</taxon>
        <taxon>Euarchontoglires</taxon>
        <taxon>Glires</taxon>
        <taxon>Rodentia</taxon>
        <taxon>Hystricomorpha</taxon>
        <taxon>Bathyergidae</taxon>
        <taxon>Heterocephalus</taxon>
    </lineage>
</organism>
<reference evidence="2 3" key="1">
    <citation type="journal article" date="2011" name="Nature">
        <title>Genome sequencing reveals insights into physiology and longevity of the naked mole rat.</title>
        <authorList>
            <person name="Kim E.B."/>
            <person name="Fang X."/>
            <person name="Fushan A.A."/>
            <person name="Huang Z."/>
            <person name="Lobanov A.V."/>
            <person name="Han L."/>
            <person name="Marino S.M."/>
            <person name="Sun X."/>
            <person name="Turanov A.A."/>
            <person name="Yang P."/>
            <person name="Yim S.H."/>
            <person name="Zhao X."/>
            <person name="Kasaikina M.V."/>
            <person name="Stoletzki N."/>
            <person name="Peng C."/>
            <person name="Polak P."/>
            <person name="Xiong Z."/>
            <person name="Kiezun A."/>
            <person name="Zhu Y."/>
            <person name="Chen Y."/>
            <person name="Kryukov G.V."/>
            <person name="Zhang Q."/>
            <person name="Peshkin L."/>
            <person name="Yang L."/>
            <person name="Bronson R.T."/>
            <person name="Buffenstein R."/>
            <person name="Wang B."/>
            <person name="Han C."/>
            <person name="Li Q."/>
            <person name="Chen L."/>
            <person name="Zhao W."/>
            <person name="Sunyaev S.R."/>
            <person name="Park T.J."/>
            <person name="Zhang G."/>
            <person name="Wang J."/>
            <person name="Gladyshev V.N."/>
        </authorList>
    </citation>
    <scope>NUCLEOTIDE SEQUENCE [LARGE SCALE GENOMIC DNA]</scope>
</reference>
<proteinExistence type="predicted"/>
<dbReference type="STRING" id="10181.G5B6R9"/>
<sequence length="94" mass="10444">MDPKRQSLLTSLTKSEAALASQGLPKGEREQQEASEHIDEVQNEIDLMNKPLPGFSTFSTKGLEDIDEGDEDESEEDEDDDEGKEGEEDEGEED</sequence>
<dbReference type="Proteomes" id="UP000006813">
    <property type="component" value="Unassembled WGS sequence"/>
</dbReference>
<evidence type="ECO:0000313" key="2">
    <source>
        <dbReference type="EMBL" id="EHB04980.1"/>
    </source>
</evidence>
<gene>
    <name evidence="2" type="ORF">GW7_21192</name>
</gene>
<feature type="region of interest" description="Disordered" evidence="1">
    <location>
        <begin position="1"/>
        <end position="94"/>
    </location>
</feature>
<dbReference type="AlphaFoldDB" id="G5B6R9"/>
<accession>G5B6R9</accession>
<protein>
    <submittedName>
        <fullName evidence="2">Protein SET</fullName>
    </submittedName>
</protein>
<evidence type="ECO:0000313" key="3">
    <source>
        <dbReference type="Proteomes" id="UP000006813"/>
    </source>
</evidence>
<dbReference type="InParanoid" id="G5B6R9"/>
<name>G5B6R9_HETGA</name>
<feature type="compositionally biased region" description="Basic and acidic residues" evidence="1">
    <location>
        <begin position="26"/>
        <end position="40"/>
    </location>
</feature>